<evidence type="ECO:0000313" key="5">
    <source>
        <dbReference type="Proteomes" id="UP000001940"/>
    </source>
</evidence>
<dbReference type="InterPro" id="IPR006186">
    <property type="entry name" value="Ser/Thr-sp_prot-phosphatase"/>
</dbReference>
<comment type="catalytic activity">
    <reaction evidence="1">
        <text>O-phospho-L-threonyl-[protein] + H2O = L-threonyl-[protein] + phosphate</text>
        <dbReference type="Rhea" id="RHEA:47004"/>
        <dbReference type="Rhea" id="RHEA-COMP:11060"/>
        <dbReference type="Rhea" id="RHEA-COMP:11605"/>
        <dbReference type="ChEBI" id="CHEBI:15377"/>
        <dbReference type="ChEBI" id="CHEBI:30013"/>
        <dbReference type="ChEBI" id="CHEBI:43474"/>
        <dbReference type="ChEBI" id="CHEBI:61977"/>
        <dbReference type="EC" id="3.1.3.16"/>
    </reaction>
</comment>
<accession>Q27500</accession>
<evidence type="ECO:0000256" key="1">
    <source>
        <dbReference type="RuleBase" id="RU004273"/>
    </source>
</evidence>
<dbReference type="SUPFAM" id="SSF56300">
    <property type="entry name" value="Metallo-dependent phosphatases"/>
    <property type="match status" value="1"/>
</dbReference>
<dbReference type="eggNOG" id="KOG0374">
    <property type="taxonomic scope" value="Eukaryota"/>
</dbReference>
<gene>
    <name evidence="4" type="ORF">CELE_F49E11.7</name>
    <name evidence="4 6" type="ORF">F49E11.7</name>
</gene>
<evidence type="ECO:0000313" key="4">
    <source>
        <dbReference type="EMBL" id="CAA94346.3"/>
    </source>
</evidence>
<dbReference type="KEGG" id="cel:CELE_F49E11.7"/>
<dbReference type="OMA" id="CEPERDS"/>
<name>Q27500_CAEEL</name>
<sequence>MTDDKKMFDINEFLKRHLFVKNWVNYRQQSYTKYELMQLIESVEAALSVDDTLAKISPPVTIVGDIHGQYPDLVRVLCNQNSKEDAKKKAAYGFCNSRFVFLGDYVDRGHHSIECISLVFALKVVYPTNYILLRGNHETKSINYTYGFREELVNRLGPIDGFEIWERFNVAFSWMPLACLVGHKILCMHGGISPKLHSLKEINEIDRPVAEILPDSLAQDLLWADPADGQGAMTVRSTPEYVPNGVRGLSFIFNEAAVRDTCKRLNINLIVRAHQMIPEGFKFFADQKLLTIFSAPRYMNETDNHGATLRVETDGKLNIGRFRHKKLLHANSADEITRGDDIPNLERKKSGSMPVKHLKTSSSSSPSHSNGKSKGGEGLSLGKI</sequence>
<dbReference type="CTD" id="186051"/>
<keyword evidence="5" id="KW-1185">Reference proteome</keyword>
<dbReference type="PIR" id="T22434">
    <property type="entry name" value="T22434"/>
</dbReference>
<evidence type="ECO:0000313" key="6">
    <source>
        <dbReference type="WormBase" id="F49E11.7"/>
    </source>
</evidence>
<dbReference type="PANTHER" id="PTHR11668">
    <property type="entry name" value="SERINE/THREONINE PROTEIN PHOSPHATASE"/>
    <property type="match status" value="1"/>
</dbReference>
<dbReference type="GO" id="GO:0005737">
    <property type="term" value="C:cytoplasm"/>
    <property type="evidence" value="ECO:0000318"/>
    <property type="project" value="GO_Central"/>
</dbReference>
<dbReference type="PRINTS" id="PR00114">
    <property type="entry name" value="STPHPHTASE"/>
</dbReference>
<keyword evidence="1" id="KW-0378">Hydrolase</keyword>
<dbReference type="InterPro" id="IPR029052">
    <property type="entry name" value="Metallo-depent_PP-like"/>
</dbReference>
<dbReference type="CDD" id="cd00144">
    <property type="entry name" value="MPP_PPP_family"/>
    <property type="match status" value="1"/>
</dbReference>
<feature type="region of interest" description="Disordered" evidence="2">
    <location>
        <begin position="337"/>
        <end position="384"/>
    </location>
</feature>
<dbReference type="GO" id="GO:0004722">
    <property type="term" value="F:protein serine/threonine phosphatase activity"/>
    <property type="evidence" value="ECO:0000318"/>
    <property type="project" value="GO_Central"/>
</dbReference>
<feature type="domain" description="Serine/threonine specific protein phosphatases" evidence="3">
    <location>
        <begin position="133"/>
        <end position="138"/>
    </location>
</feature>
<dbReference type="Gene3D" id="3.60.21.10">
    <property type="match status" value="1"/>
</dbReference>
<feature type="compositionally biased region" description="Basic and acidic residues" evidence="2">
    <location>
        <begin position="337"/>
        <end position="349"/>
    </location>
</feature>
<proteinExistence type="inferred from homology"/>
<dbReference type="FunFam" id="3.60.21.10:FF:000131">
    <property type="entry name" value="Serine/threonine-protein phosphatase"/>
    <property type="match status" value="1"/>
</dbReference>
<dbReference type="PhylomeDB" id="Q27500"/>
<dbReference type="FunCoup" id="Q27500">
    <property type="interactions" value="178"/>
</dbReference>
<dbReference type="HOGENOM" id="CLU_004962_0_0_1"/>
<dbReference type="AlphaFoldDB" id="Q27500"/>
<dbReference type="WormBase" id="F49E11.7">
    <property type="protein sequence ID" value="CE05903"/>
    <property type="gene ID" value="WBGene00009893"/>
</dbReference>
<feature type="compositionally biased region" description="Low complexity" evidence="2">
    <location>
        <begin position="360"/>
        <end position="372"/>
    </location>
</feature>
<organism evidence="4 5">
    <name type="scientific">Caenorhabditis elegans</name>
    <dbReference type="NCBI Taxonomy" id="6239"/>
    <lineage>
        <taxon>Eukaryota</taxon>
        <taxon>Metazoa</taxon>
        <taxon>Ecdysozoa</taxon>
        <taxon>Nematoda</taxon>
        <taxon>Chromadorea</taxon>
        <taxon>Rhabditida</taxon>
        <taxon>Rhabditina</taxon>
        <taxon>Rhabditomorpha</taxon>
        <taxon>Rhabditoidea</taxon>
        <taxon>Rhabditidae</taxon>
        <taxon>Peloderinae</taxon>
        <taxon>Caenorhabditis</taxon>
    </lineage>
</organism>
<dbReference type="UCSC" id="F49E11.7">
    <property type="organism name" value="c. elegans"/>
</dbReference>
<dbReference type="SMR" id="Q27500"/>
<protein>
    <recommendedName>
        <fullName evidence="1">Serine/threonine-protein phosphatase</fullName>
        <ecNumber evidence="1">3.1.3.16</ecNumber>
    </recommendedName>
</protein>
<dbReference type="AGR" id="WB:WBGene00009893"/>
<dbReference type="InterPro" id="IPR050341">
    <property type="entry name" value="PP1_catalytic_subunit"/>
</dbReference>
<dbReference type="OrthoDB" id="5840512at2759"/>
<dbReference type="RefSeq" id="NP_502500.3">
    <property type="nucleotide sequence ID" value="NM_070099.3"/>
</dbReference>
<dbReference type="GO" id="GO:0005634">
    <property type="term" value="C:nucleus"/>
    <property type="evidence" value="ECO:0000318"/>
    <property type="project" value="GO_Central"/>
</dbReference>
<dbReference type="EC" id="3.1.3.16" evidence="1"/>
<dbReference type="STRING" id="6239.F49E11.7.1"/>
<evidence type="ECO:0000259" key="3">
    <source>
        <dbReference type="PROSITE" id="PS00125"/>
    </source>
</evidence>
<dbReference type="EMBL" id="BX284604">
    <property type="protein sequence ID" value="CAA94346.3"/>
    <property type="molecule type" value="Genomic_DNA"/>
</dbReference>
<dbReference type="PeptideAtlas" id="Q27500"/>
<comment type="similarity">
    <text evidence="1">Belongs to the PPP phosphatase family.</text>
</comment>
<dbReference type="PROSITE" id="PS00125">
    <property type="entry name" value="SER_THR_PHOSPHATASE"/>
    <property type="match status" value="1"/>
</dbReference>
<evidence type="ECO:0000256" key="2">
    <source>
        <dbReference type="SAM" id="MobiDB-lite"/>
    </source>
</evidence>
<dbReference type="PANTHER" id="PTHR11668:SF450">
    <property type="entry name" value="SERINE_THREONINE-PROTEIN PHOSPHATASE"/>
    <property type="match status" value="1"/>
</dbReference>
<dbReference type="SMART" id="SM00156">
    <property type="entry name" value="PP2Ac"/>
    <property type="match status" value="1"/>
</dbReference>
<dbReference type="PaxDb" id="6239-F49E11.7"/>
<dbReference type="GeneID" id="186051"/>
<dbReference type="InterPro" id="IPR004843">
    <property type="entry name" value="Calcineurin-like_PHP"/>
</dbReference>
<reference evidence="4 5" key="1">
    <citation type="journal article" date="1998" name="Science">
        <title>Genome sequence of the nematode C. elegans: a platform for investigating biology.</title>
        <authorList>
            <consortium name="The C. elegans sequencing consortium"/>
            <person name="Sulson J.E."/>
            <person name="Waterston R."/>
        </authorList>
    </citation>
    <scope>NUCLEOTIDE SEQUENCE [LARGE SCALE GENOMIC DNA]</scope>
    <source>
        <strain evidence="4 5">Bristol N2</strain>
    </source>
</reference>
<dbReference type="Bgee" id="WBGene00009893">
    <property type="expression patterns" value="Expressed in material anatomical entity and 2 other cell types or tissues"/>
</dbReference>
<dbReference type="Pfam" id="PF00149">
    <property type="entry name" value="Metallophos"/>
    <property type="match status" value="1"/>
</dbReference>
<dbReference type="InParanoid" id="Q27500"/>
<dbReference type="Proteomes" id="UP000001940">
    <property type="component" value="Chromosome IV"/>
</dbReference>